<dbReference type="SUPFAM" id="SSF54631">
    <property type="entry name" value="CBS-domain pair"/>
    <property type="match status" value="1"/>
</dbReference>
<evidence type="ECO:0000256" key="1">
    <source>
        <dbReference type="ARBA" id="ARBA00005417"/>
    </source>
</evidence>
<keyword evidence="7" id="KW-1185">Reference proteome</keyword>
<evidence type="ECO:0000313" key="6">
    <source>
        <dbReference type="EMBL" id="MFD0687773.1"/>
    </source>
</evidence>
<dbReference type="PROSITE" id="PS50893">
    <property type="entry name" value="ABC_TRANSPORTER_2"/>
    <property type="match status" value="1"/>
</dbReference>
<keyword evidence="3" id="KW-0547">Nucleotide-binding</keyword>
<feature type="domain" description="ABC transporter" evidence="5">
    <location>
        <begin position="37"/>
        <end position="274"/>
    </location>
</feature>
<name>A0ABW2XQX2_9ACTN</name>
<dbReference type="Pfam" id="PF00005">
    <property type="entry name" value="ABC_tran"/>
    <property type="match status" value="1"/>
</dbReference>
<dbReference type="PANTHER" id="PTHR43117">
    <property type="entry name" value="OSMOPROTECTANT IMPORT ATP-BINDING PROTEIN OSMV"/>
    <property type="match status" value="1"/>
</dbReference>
<dbReference type="CDD" id="cd03295">
    <property type="entry name" value="ABC_OpuCA_Osmoprotection"/>
    <property type="match status" value="1"/>
</dbReference>
<dbReference type="RefSeq" id="WP_242619227.1">
    <property type="nucleotide sequence ID" value="NZ_CAACUY010000047.1"/>
</dbReference>
<dbReference type="Proteomes" id="UP001597063">
    <property type="component" value="Unassembled WGS sequence"/>
</dbReference>
<accession>A0ABW2XQX2</accession>
<evidence type="ECO:0000256" key="4">
    <source>
        <dbReference type="ARBA" id="ARBA00022840"/>
    </source>
</evidence>
<dbReference type="InterPro" id="IPR046342">
    <property type="entry name" value="CBS_dom_sf"/>
</dbReference>
<sequence length="416" mass="44807">MSDADPAPASGATSAASAAVTGDAAGADAARGNRGGIQLINVTKRYPGQSVPAVDDVTMTVPSGEIVVLLGPSGSGKTTMMRLINRLIEPTSGKIIVAGQDALGLNPVELRRHIGYVIQNAGLFPHMTVATNIGLVPQMLKWDKDRIAARVDELLELVDLDPATFRGRYPRELSGGQQQRVGVARALAADPPAMLMDEPFGAVDPITREHLQDSLLRLQEELGKTIVFVTHDIDEALKLGDRIAILDKGSRIAQYATPQEILLHPADDYVEQFIGGGQAMRLLKFSRVADVPLQQVPEARPEDDAAAVRDRIAAGSTAFAIVLDERRRPVRWIHPEDLDGVTGPIGTRGMPTATPIRARNTLQQALESLIQIDHETVPVVGPRGVYRGTVTLATLQNAIRDMKERTRARRRGADAT</sequence>
<comment type="similarity">
    <text evidence="1">Belongs to the ABC transporter superfamily.</text>
</comment>
<keyword evidence="2" id="KW-0813">Transport</keyword>
<organism evidence="6 7">
    <name type="scientific">Actinomadura fibrosa</name>
    <dbReference type="NCBI Taxonomy" id="111802"/>
    <lineage>
        <taxon>Bacteria</taxon>
        <taxon>Bacillati</taxon>
        <taxon>Actinomycetota</taxon>
        <taxon>Actinomycetes</taxon>
        <taxon>Streptosporangiales</taxon>
        <taxon>Thermomonosporaceae</taxon>
        <taxon>Actinomadura</taxon>
    </lineage>
</organism>
<dbReference type="InterPro" id="IPR017871">
    <property type="entry name" value="ABC_transporter-like_CS"/>
</dbReference>
<dbReference type="SUPFAM" id="SSF52540">
    <property type="entry name" value="P-loop containing nucleoside triphosphate hydrolases"/>
    <property type="match status" value="1"/>
</dbReference>
<dbReference type="Gene3D" id="3.40.50.300">
    <property type="entry name" value="P-loop containing nucleotide triphosphate hydrolases"/>
    <property type="match status" value="1"/>
</dbReference>
<evidence type="ECO:0000313" key="7">
    <source>
        <dbReference type="Proteomes" id="UP001597063"/>
    </source>
</evidence>
<proteinExistence type="inferred from homology"/>
<keyword evidence="4 6" id="KW-0067">ATP-binding</keyword>
<dbReference type="InterPro" id="IPR027417">
    <property type="entry name" value="P-loop_NTPase"/>
</dbReference>
<dbReference type="PANTHER" id="PTHR43117:SF4">
    <property type="entry name" value="OSMOPROTECTANT IMPORT ATP-BINDING PROTEIN OSMV"/>
    <property type="match status" value="1"/>
</dbReference>
<dbReference type="SMART" id="SM00382">
    <property type="entry name" value="AAA"/>
    <property type="match status" value="1"/>
</dbReference>
<dbReference type="PROSITE" id="PS00211">
    <property type="entry name" value="ABC_TRANSPORTER_1"/>
    <property type="match status" value="1"/>
</dbReference>
<gene>
    <name evidence="6" type="ORF">ACFQZM_24975</name>
</gene>
<evidence type="ECO:0000259" key="5">
    <source>
        <dbReference type="PROSITE" id="PS50893"/>
    </source>
</evidence>
<dbReference type="EMBL" id="JBHTGP010000013">
    <property type="protein sequence ID" value="MFD0687773.1"/>
    <property type="molecule type" value="Genomic_DNA"/>
</dbReference>
<evidence type="ECO:0000256" key="3">
    <source>
        <dbReference type="ARBA" id="ARBA00022741"/>
    </source>
</evidence>
<dbReference type="GO" id="GO:0005524">
    <property type="term" value="F:ATP binding"/>
    <property type="evidence" value="ECO:0007669"/>
    <property type="project" value="UniProtKB-KW"/>
</dbReference>
<comment type="caution">
    <text evidence="6">The sequence shown here is derived from an EMBL/GenBank/DDBJ whole genome shotgun (WGS) entry which is preliminary data.</text>
</comment>
<reference evidence="7" key="1">
    <citation type="journal article" date="2019" name="Int. J. Syst. Evol. Microbiol.">
        <title>The Global Catalogue of Microorganisms (GCM) 10K type strain sequencing project: providing services to taxonomists for standard genome sequencing and annotation.</title>
        <authorList>
            <consortium name="The Broad Institute Genomics Platform"/>
            <consortium name="The Broad Institute Genome Sequencing Center for Infectious Disease"/>
            <person name="Wu L."/>
            <person name="Ma J."/>
        </authorList>
    </citation>
    <scope>NUCLEOTIDE SEQUENCE [LARGE SCALE GENOMIC DNA]</scope>
    <source>
        <strain evidence="7">JCM 9371</strain>
    </source>
</reference>
<protein>
    <submittedName>
        <fullName evidence="6">ABC transporter ATP-binding protein</fullName>
    </submittedName>
</protein>
<dbReference type="InterPro" id="IPR003593">
    <property type="entry name" value="AAA+_ATPase"/>
</dbReference>
<evidence type="ECO:0000256" key="2">
    <source>
        <dbReference type="ARBA" id="ARBA00022448"/>
    </source>
</evidence>
<dbReference type="InterPro" id="IPR003439">
    <property type="entry name" value="ABC_transporter-like_ATP-bd"/>
</dbReference>